<dbReference type="GO" id="GO:0022857">
    <property type="term" value="F:transmembrane transporter activity"/>
    <property type="evidence" value="ECO:0007669"/>
    <property type="project" value="InterPro"/>
</dbReference>
<feature type="transmembrane region" description="Helical" evidence="3">
    <location>
        <begin position="81"/>
        <end position="104"/>
    </location>
</feature>
<keyword evidence="3" id="KW-0472">Membrane</keyword>
<feature type="transmembrane region" description="Helical" evidence="3">
    <location>
        <begin position="111"/>
        <end position="133"/>
    </location>
</feature>
<feature type="transmembrane region" description="Helical" evidence="3">
    <location>
        <begin position="351"/>
        <end position="372"/>
    </location>
</feature>
<dbReference type="STRING" id="329046.A0A1Y2CS50"/>
<feature type="transmembrane region" description="Helical" evidence="3">
    <location>
        <begin position="469"/>
        <end position="487"/>
    </location>
</feature>
<dbReference type="PANTHER" id="PTHR11360">
    <property type="entry name" value="MONOCARBOXYLATE TRANSPORTER"/>
    <property type="match status" value="1"/>
</dbReference>
<keyword evidence="3" id="KW-1133">Transmembrane helix</keyword>
<organism evidence="4 5">
    <name type="scientific">Rhizoclosmatium globosum</name>
    <dbReference type="NCBI Taxonomy" id="329046"/>
    <lineage>
        <taxon>Eukaryota</taxon>
        <taxon>Fungi</taxon>
        <taxon>Fungi incertae sedis</taxon>
        <taxon>Chytridiomycota</taxon>
        <taxon>Chytridiomycota incertae sedis</taxon>
        <taxon>Chytridiomycetes</taxon>
        <taxon>Chytridiales</taxon>
        <taxon>Chytriomycetaceae</taxon>
        <taxon>Rhizoclosmatium</taxon>
    </lineage>
</organism>
<dbReference type="InterPro" id="IPR011701">
    <property type="entry name" value="MFS"/>
</dbReference>
<keyword evidence="5" id="KW-1185">Reference proteome</keyword>
<dbReference type="OrthoDB" id="410267at2759"/>
<comment type="subcellular location">
    <subcellularLocation>
        <location evidence="1">Membrane</location>
        <topology evidence="1">Multi-pass membrane protein</topology>
    </subcellularLocation>
</comment>
<evidence type="ECO:0000256" key="1">
    <source>
        <dbReference type="ARBA" id="ARBA00004141"/>
    </source>
</evidence>
<evidence type="ECO:0000256" key="3">
    <source>
        <dbReference type="SAM" id="Phobius"/>
    </source>
</evidence>
<dbReference type="Gene3D" id="1.20.1250.20">
    <property type="entry name" value="MFS general substrate transporter like domains"/>
    <property type="match status" value="2"/>
</dbReference>
<proteinExistence type="inferred from homology"/>
<evidence type="ECO:0000313" key="4">
    <source>
        <dbReference type="EMBL" id="ORY49195.1"/>
    </source>
</evidence>
<dbReference type="InterPro" id="IPR050327">
    <property type="entry name" value="Proton-linked_MCT"/>
</dbReference>
<dbReference type="GO" id="GO:0016020">
    <property type="term" value="C:membrane"/>
    <property type="evidence" value="ECO:0007669"/>
    <property type="project" value="UniProtKB-SubCell"/>
</dbReference>
<dbReference type="Proteomes" id="UP000193642">
    <property type="component" value="Unassembled WGS sequence"/>
</dbReference>
<dbReference type="AlphaFoldDB" id="A0A1Y2CS50"/>
<dbReference type="EMBL" id="MCGO01000010">
    <property type="protein sequence ID" value="ORY49195.1"/>
    <property type="molecule type" value="Genomic_DNA"/>
</dbReference>
<comment type="caution">
    <text evidence="4">The sequence shown here is derived from an EMBL/GenBank/DDBJ whole genome shotgun (WGS) entry which is preliminary data.</text>
</comment>
<dbReference type="InterPro" id="IPR036259">
    <property type="entry name" value="MFS_trans_sf"/>
</dbReference>
<feature type="transmembrane region" description="Helical" evidence="3">
    <location>
        <begin position="41"/>
        <end position="61"/>
    </location>
</feature>
<feature type="transmembrane region" description="Helical" evidence="3">
    <location>
        <begin position="413"/>
        <end position="436"/>
    </location>
</feature>
<reference evidence="4 5" key="1">
    <citation type="submission" date="2016-07" db="EMBL/GenBank/DDBJ databases">
        <title>Pervasive Adenine N6-methylation of Active Genes in Fungi.</title>
        <authorList>
            <consortium name="DOE Joint Genome Institute"/>
            <person name="Mondo S.J."/>
            <person name="Dannebaum R.O."/>
            <person name="Kuo R.C."/>
            <person name="Labutti K."/>
            <person name="Haridas S."/>
            <person name="Kuo A."/>
            <person name="Salamov A."/>
            <person name="Ahrendt S.R."/>
            <person name="Lipzen A."/>
            <person name="Sullivan W."/>
            <person name="Andreopoulos W.B."/>
            <person name="Clum A."/>
            <person name="Lindquist E."/>
            <person name="Daum C."/>
            <person name="Ramamoorthy G.K."/>
            <person name="Gryganskyi A."/>
            <person name="Culley D."/>
            <person name="Magnuson J.K."/>
            <person name="James T.Y."/>
            <person name="O'Malley M.A."/>
            <person name="Stajich J.E."/>
            <person name="Spatafora J.W."/>
            <person name="Visel A."/>
            <person name="Grigoriev I.V."/>
        </authorList>
    </citation>
    <scope>NUCLEOTIDE SEQUENCE [LARGE SCALE GENOMIC DNA]</scope>
    <source>
        <strain evidence="4 5">JEL800</strain>
    </source>
</reference>
<dbReference type="PANTHER" id="PTHR11360:SF317">
    <property type="entry name" value="MAJOR FACILITATOR SUPERFAMILY (MFS) PROFILE DOMAIN-CONTAINING PROTEIN-RELATED"/>
    <property type="match status" value="1"/>
</dbReference>
<name>A0A1Y2CS50_9FUNG</name>
<feature type="transmembrane region" description="Helical" evidence="3">
    <location>
        <begin position="378"/>
        <end position="401"/>
    </location>
</feature>
<feature type="transmembrane region" description="Helical" evidence="3">
    <location>
        <begin position="139"/>
        <end position="158"/>
    </location>
</feature>
<evidence type="ECO:0000313" key="5">
    <source>
        <dbReference type="Proteomes" id="UP000193642"/>
    </source>
</evidence>
<dbReference type="SUPFAM" id="SSF103473">
    <property type="entry name" value="MFS general substrate transporter"/>
    <property type="match status" value="1"/>
</dbReference>
<comment type="similarity">
    <text evidence="2">Belongs to the major facilitator superfamily. Monocarboxylate porter (TC 2.A.1.13) family.</text>
</comment>
<protein>
    <submittedName>
        <fullName evidence="4">MFS general substrate transporter</fullName>
    </submittedName>
</protein>
<keyword evidence="3" id="KW-0812">Transmembrane</keyword>
<dbReference type="Pfam" id="PF07690">
    <property type="entry name" value="MFS_1"/>
    <property type="match status" value="1"/>
</dbReference>
<feature type="transmembrane region" description="Helical" evidence="3">
    <location>
        <begin position="211"/>
        <end position="235"/>
    </location>
</feature>
<sequence>MVYTKTKELVLNHYRDAIYIRSDAQLAREEFLFPGVKFNRWVLPVAAFFIQICCGSLYAWSGYNAPIEAAIYGMNGGVDRGMASTTFYIAVAFFGCTAAALGPWMERKGPFIGCMAGTALFFFGNLMTALGVYVNQIALIYVGYGIFGGAGLGLAYISPVSPLQKWFPEYRGLAAGFAVCGFGGGSIIAPYTQKYLIGLDYQLDVVNNVNLGVPLTFVILGAVYFVIMSLGSLVLRMPPPGYEVKGIKIDTVKGAETAHQDIVLHASDDVTDFSTSKSETVVSAPTDFNAHFKMTLWESIVSTEFRLMYVMFIGAQTGNEPVNINAILGVCNLLGRLSVPFMSDYFQNRKIFFIISCVAQLVLLGLIPYSIWNQYYGLFLFEVFTIAYFYGAGFGLIPAFLSDQFGSKNIGPTDGIILTAWAMTGVFGGLIFTAVYNSGYNSHYYALEGATKKTWNPADYKYHVYDVDFQWILGVIAVGLLCACFIPNSLRDRRLPKAEGELFRFRLGPRLVRVIRGKFVIVSKEDENKEWGAYLTSIAKEQSLAAAQPVSVATQ</sequence>
<feature type="transmembrane region" description="Helical" evidence="3">
    <location>
        <begin position="170"/>
        <end position="191"/>
    </location>
</feature>
<accession>A0A1Y2CS50</accession>
<gene>
    <name evidence="4" type="ORF">BCR33DRAFT_847837</name>
</gene>
<evidence type="ECO:0000256" key="2">
    <source>
        <dbReference type="ARBA" id="ARBA00006727"/>
    </source>
</evidence>
<dbReference type="CDD" id="cd17353">
    <property type="entry name" value="MFS_OFA_like"/>
    <property type="match status" value="1"/>
</dbReference>